<protein>
    <submittedName>
        <fullName evidence="2">Uncharacterized protein</fullName>
    </submittedName>
</protein>
<reference evidence="2 3" key="1">
    <citation type="submission" date="2020-09" db="EMBL/GenBank/DDBJ databases">
        <title>De no assembly of potato wild relative species, Solanum commersonii.</title>
        <authorList>
            <person name="Cho K."/>
        </authorList>
    </citation>
    <scope>NUCLEOTIDE SEQUENCE [LARGE SCALE GENOMIC DNA]</scope>
    <source>
        <strain evidence="2">LZ3.2</strain>
        <tissue evidence="2">Leaf</tissue>
    </source>
</reference>
<gene>
    <name evidence="2" type="ORF">H5410_045898</name>
</gene>
<dbReference type="EMBL" id="JACXVP010000009">
    <property type="protein sequence ID" value="KAG5585464.1"/>
    <property type="molecule type" value="Genomic_DNA"/>
</dbReference>
<evidence type="ECO:0000256" key="1">
    <source>
        <dbReference type="SAM" id="MobiDB-lite"/>
    </source>
</evidence>
<keyword evidence="3" id="KW-1185">Reference proteome</keyword>
<proteinExistence type="predicted"/>
<sequence length="134" mass="14660">MRYVTSYYVVVFASECYYVEVFASECYYVEVFTSEYYYAKVFPSECYFSKVFAGECYDGKVFVGSCLPFDGPSLSFSLTLGSSRGASSQSILSLAKEAELVLEDPGEPKRDGSSSQFSSALSGGRGSYRGSGSF</sequence>
<name>A0A9J5XEZ6_SOLCO</name>
<evidence type="ECO:0000313" key="2">
    <source>
        <dbReference type="EMBL" id="KAG5585464.1"/>
    </source>
</evidence>
<comment type="caution">
    <text evidence="2">The sequence shown here is derived from an EMBL/GenBank/DDBJ whole genome shotgun (WGS) entry which is preliminary data.</text>
</comment>
<feature type="compositionally biased region" description="Low complexity" evidence="1">
    <location>
        <begin position="113"/>
        <end position="122"/>
    </location>
</feature>
<dbReference type="OrthoDB" id="9633948at2759"/>
<evidence type="ECO:0000313" key="3">
    <source>
        <dbReference type="Proteomes" id="UP000824120"/>
    </source>
</evidence>
<feature type="compositionally biased region" description="Gly residues" evidence="1">
    <location>
        <begin position="123"/>
        <end position="134"/>
    </location>
</feature>
<feature type="region of interest" description="Disordered" evidence="1">
    <location>
        <begin position="104"/>
        <end position="134"/>
    </location>
</feature>
<dbReference type="Proteomes" id="UP000824120">
    <property type="component" value="Chromosome 9"/>
</dbReference>
<organism evidence="2 3">
    <name type="scientific">Solanum commersonii</name>
    <name type="common">Commerson's wild potato</name>
    <name type="synonym">Commerson's nightshade</name>
    <dbReference type="NCBI Taxonomy" id="4109"/>
    <lineage>
        <taxon>Eukaryota</taxon>
        <taxon>Viridiplantae</taxon>
        <taxon>Streptophyta</taxon>
        <taxon>Embryophyta</taxon>
        <taxon>Tracheophyta</taxon>
        <taxon>Spermatophyta</taxon>
        <taxon>Magnoliopsida</taxon>
        <taxon>eudicotyledons</taxon>
        <taxon>Gunneridae</taxon>
        <taxon>Pentapetalae</taxon>
        <taxon>asterids</taxon>
        <taxon>lamiids</taxon>
        <taxon>Solanales</taxon>
        <taxon>Solanaceae</taxon>
        <taxon>Solanoideae</taxon>
        <taxon>Solaneae</taxon>
        <taxon>Solanum</taxon>
    </lineage>
</organism>
<dbReference type="AlphaFoldDB" id="A0A9J5XEZ6"/>
<accession>A0A9J5XEZ6</accession>